<organism evidence="4 5">
    <name type="scientific">Aidingimonas halophila</name>
    <dbReference type="NCBI Taxonomy" id="574349"/>
    <lineage>
        <taxon>Bacteria</taxon>
        <taxon>Pseudomonadati</taxon>
        <taxon>Pseudomonadota</taxon>
        <taxon>Gammaproteobacteria</taxon>
        <taxon>Oceanospirillales</taxon>
        <taxon>Halomonadaceae</taxon>
        <taxon>Aidingimonas</taxon>
    </lineage>
</organism>
<sequence>MQIKTIVAASLASSTLLGATSLMAAPSDVEGLYFGLGTGFSSLENDRDDVDDFVEAGAEDYELDDDDNVWKGFVGYEFSPYFATELFYADLGRTRLKGNDGANTDLESDAYGVNLIGQLPVTSWFTAFAKVGMADWKTDVDGNLGNANVDLKDNDGTDPVYGVGAQFNFDPFMVRTEYERYDFDSDYQIDTFTASAGWRF</sequence>
<dbReference type="RefSeq" id="WP_092569527.1">
    <property type="nucleotide sequence ID" value="NZ_BMXH01000003.1"/>
</dbReference>
<name>A0A1H3B5F1_9GAMM</name>
<feature type="domain" description="Outer membrane protein beta-barrel" evidence="3">
    <location>
        <begin position="14"/>
        <end position="200"/>
    </location>
</feature>
<feature type="signal peptide" evidence="2">
    <location>
        <begin position="1"/>
        <end position="24"/>
    </location>
</feature>
<keyword evidence="5" id="KW-1185">Reference proteome</keyword>
<dbReference type="Pfam" id="PF13505">
    <property type="entry name" value="OMP_b-brl"/>
    <property type="match status" value="1"/>
</dbReference>
<dbReference type="OrthoDB" id="5786186at2"/>
<accession>A0A1H3B5F1</accession>
<dbReference type="SUPFAM" id="SSF56925">
    <property type="entry name" value="OMPA-like"/>
    <property type="match status" value="1"/>
</dbReference>
<evidence type="ECO:0000256" key="1">
    <source>
        <dbReference type="ARBA" id="ARBA00022729"/>
    </source>
</evidence>
<keyword evidence="1 2" id="KW-0732">Signal</keyword>
<evidence type="ECO:0000313" key="5">
    <source>
        <dbReference type="Proteomes" id="UP000198500"/>
    </source>
</evidence>
<dbReference type="InterPro" id="IPR011250">
    <property type="entry name" value="OMP/PagP_B-barrel"/>
</dbReference>
<dbReference type="AlphaFoldDB" id="A0A1H3B5F1"/>
<feature type="chain" id="PRO_5011490438" evidence="2">
    <location>
        <begin position="25"/>
        <end position="200"/>
    </location>
</feature>
<dbReference type="STRING" id="574349.SAMN05443545_105130"/>
<dbReference type="EMBL" id="FNNI01000005">
    <property type="protein sequence ID" value="SDX37250.1"/>
    <property type="molecule type" value="Genomic_DNA"/>
</dbReference>
<gene>
    <name evidence="4" type="ORF">SAMN05443545_105130</name>
</gene>
<dbReference type="Gene3D" id="2.40.160.20">
    <property type="match status" value="1"/>
</dbReference>
<reference evidence="4 5" key="1">
    <citation type="submission" date="2016-10" db="EMBL/GenBank/DDBJ databases">
        <authorList>
            <person name="de Groot N.N."/>
        </authorList>
    </citation>
    <scope>NUCLEOTIDE SEQUENCE [LARGE SCALE GENOMIC DNA]</scope>
    <source>
        <strain evidence="4 5">DSM 19219</strain>
    </source>
</reference>
<evidence type="ECO:0000313" key="4">
    <source>
        <dbReference type="EMBL" id="SDX37250.1"/>
    </source>
</evidence>
<protein>
    <submittedName>
        <fullName evidence="4">Opacity protein</fullName>
    </submittedName>
</protein>
<proteinExistence type="predicted"/>
<evidence type="ECO:0000259" key="3">
    <source>
        <dbReference type="Pfam" id="PF13505"/>
    </source>
</evidence>
<dbReference type="Proteomes" id="UP000198500">
    <property type="component" value="Unassembled WGS sequence"/>
</dbReference>
<dbReference type="InterPro" id="IPR027385">
    <property type="entry name" value="Beta-barrel_OMP"/>
</dbReference>
<evidence type="ECO:0000256" key="2">
    <source>
        <dbReference type="SAM" id="SignalP"/>
    </source>
</evidence>